<proteinExistence type="predicted"/>
<dbReference type="SUPFAM" id="SSF57850">
    <property type="entry name" value="RING/U-box"/>
    <property type="match status" value="1"/>
</dbReference>
<dbReference type="InterPro" id="IPR013083">
    <property type="entry name" value="Znf_RING/FYVE/PHD"/>
</dbReference>
<protein>
    <submittedName>
        <fullName evidence="7">TRIM56</fullName>
        <ecNumber evidence="7">2.3.2.27</ecNumber>
    </submittedName>
</protein>
<dbReference type="InterPro" id="IPR017907">
    <property type="entry name" value="Znf_RING_CS"/>
</dbReference>
<dbReference type="AlphaFoldDB" id="A0A6J8D7K2"/>
<feature type="domain" description="RING-type" evidence="5">
    <location>
        <begin position="15"/>
        <end position="57"/>
    </location>
</feature>
<dbReference type="InterPro" id="IPR001841">
    <property type="entry name" value="Znf_RING"/>
</dbReference>
<dbReference type="InterPro" id="IPR047153">
    <property type="entry name" value="TRIM45/56/19-like"/>
</dbReference>
<keyword evidence="2 4" id="KW-0863">Zinc-finger</keyword>
<evidence type="ECO:0000313" key="7">
    <source>
        <dbReference type="EMBL" id="CAC5403100.1"/>
    </source>
</evidence>
<keyword evidence="8" id="KW-1185">Reference proteome</keyword>
<dbReference type="Gene3D" id="3.30.40.10">
    <property type="entry name" value="Zinc/RING finger domain, C3HC4 (zinc finger)"/>
    <property type="match status" value="1"/>
</dbReference>
<evidence type="ECO:0000256" key="3">
    <source>
        <dbReference type="ARBA" id="ARBA00022833"/>
    </source>
</evidence>
<feature type="domain" description="B box-type" evidence="6">
    <location>
        <begin position="155"/>
        <end position="197"/>
    </location>
</feature>
<dbReference type="SUPFAM" id="SSF57845">
    <property type="entry name" value="B-box zinc-binding domain"/>
    <property type="match status" value="1"/>
</dbReference>
<keyword evidence="7" id="KW-0012">Acyltransferase</keyword>
<dbReference type="Proteomes" id="UP000507470">
    <property type="component" value="Unassembled WGS sequence"/>
</dbReference>
<dbReference type="PROSITE" id="PS50119">
    <property type="entry name" value="ZF_BBOX"/>
    <property type="match status" value="2"/>
</dbReference>
<evidence type="ECO:0000313" key="8">
    <source>
        <dbReference type="Proteomes" id="UP000507470"/>
    </source>
</evidence>
<reference evidence="7 8" key="1">
    <citation type="submission" date="2020-06" db="EMBL/GenBank/DDBJ databases">
        <authorList>
            <person name="Li R."/>
            <person name="Bekaert M."/>
        </authorList>
    </citation>
    <scope>NUCLEOTIDE SEQUENCE [LARGE SCALE GENOMIC DNA]</scope>
    <source>
        <strain evidence="8">wild</strain>
    </source>
</reference>
<gene>
    <name evidence="7" type="ORF">MCOR_37009</name>
</gene>
<evidence type="ECO:0000256" key="2">
    <source>
        <dbReference type="ARBA" id="ARBA00022771"/>
    </source>
</evidence>
<keyword evidence="3" id="KW-0862">Zinc</keyword>
<dbReference type="EMBL" id="CACVKT020006661">
    <property type="protein sequence ID" value="CAC5403100.1"/>
    <property type="molecule type" value="Genomic_DNA"/>
</dbReference>
<dbReference type="InterPro" id="IPR027370">
    <property type="entry name" value="Znf-RING_euk"/>
</dbReference>
<dbReference type="PROSITE" id="PS50089">
    <property type="entry name" value="ZF_RING_2"/>
    <property type="match status" value="1"/>
</dbReference>
<accession>A0A6J8D7K2</accession>
<evidence type="ECO:0000259" key="5">
    <source>
        <dbReference type="PROSITE" id="PS50089"/>
    </source>
</evidence>
<sequence>MATSIESHVVDIITCAICLEKLNIPCLHTFCESCVRTYITAIFEKEHKQSIECPVCRTTVTIPNEVNTPDEWAKVLPLNFLIVGLLEKEKVERPQKQYMVCERMATISEASFICVDCSDLLCSTCKKHHKTTRILCDHETRQINELSSVTDCLKTFKNKCSEHEGEELKLFCADHQTQCCSMCVSIHHRRCEKVLSIDDAAKEYVTTDKVKDLRTQLGHVDFDIKAIITDRYSAKENIEKEYKQKQNELEIIFSDVVSKINDLKVRREAERLKVYNETKETIDTTIIIFQNRQKNIENEKQILDAAVKTWHPMFRL</sequence>
<keyword evidence="7" id="KW-0808">Transferase</keyword>
<dbReference type="OrthoDB" id="10066958at2759"/>
<organism evidence="7 8">
    <name type="scientific">Mytilus coruscus</name>
    <name type="common">Sea mussel</name>
    <dbReference type="NCBI Taxonomy" id="42192"/>
    <lineage>
        <taxon>Eukaryota</taxon>
        <taxon>Metazoa</taxon>
        <taxon>Spiralia</taxon>
        <taxon>Lophotrochozoa</taxon>
        <taxon>Mollusca</taxon>
        <taxon>Bivalvia</taxon>
        <taxon>Autobranchia</taxon>
        <taxon>Pteriomorphia</taxon>
        <taxon>Mytilida</taxon>
        <taxon>Mytiloidea</taxon>
        <taxon>Mytilidae</taxon>
        <taxon>Mytilinae</taxon>
        <taxon>Mytilus</taxon>
    </lineage>
</organism>
<dbReference type="Gene3D" id="3.30.160.60">
    <property type="entry name" value="Classic Zinc Finger"/>
    <property type="match status" value="1"/>
</dbReference>
<dbReference type="GO" id="GO:0061630">
    <property type="term" value="F:ubiquitin protein ligase activity"/>
    <property type="evidence" value="ECO:0007669"/>
    <property type="project" value="UniProtKB-EC"/>
</dbReference>
<dbReference type="PANTHER" id="PTHR25462">
    <property type="entry name" value="BONUS, ISOFORM C-RELATED"/>
    <property type="match status" value="1"/>
</dbReference>
<evidence type="ECO:0000256" key="1">
    <source>
        <dbReference type="ARBA" id="ARBA00022723"/>
    </source>
</evidence>
<dbReference type="PROSITE" id="PS00518">
    <property type="entry name" value="ZF_RING_1"/>
    <property type="match status" value="1"/>
</dbReference>
<dbReference type="SMART" id="SM00184">
    <property type="entry name" value="RING"/>
    <property type="match status" value="1"/>
</dbReference>
<dbReference type="Pfam" id="PF13445">
    <property type="entry name" value="zf-RING_UBOX"/>
    <property type="match status" value="1"/>
</dbReference>
<keyword evidence="1" id="KW-0479">Metal-binding</keyword>
<dbReference type="PANTHER" id="PTHR25462:SF296">
    <property type="entry name" value="MEIOTIC P26, ISOFORM F"/>
    <property type="match status" value="1"/>
</dbReference>
<dbReference type="GO" id="GO:0008270">
    <property type="term" value="F:zinc ion binding"/>
    <property type="evidence" value="ECO:0007669"/>
    <property type="project" value="UniProtKB-KW"/>
</dbReference>
<feature type="domain" description="B box-type" evidence="6">
    <location>
        <begin position="96"/>
        <end position="143"/>
    </location>
</feature>
<evidence type="ECO:0000256" key="4">
    <source>
        <dbReference type="PROSITE-ProRule" id="PRU00024"/>
    </source>
</evidence>
<dbReference type="EC" id="2.3.2.27" evidence="7"/>
<dbReference type="InterPro" id="IPR000315">
    <property type="entry name" value="Znf_B-box"/>
</dbReference>
<name>A0A6J8D7K2_MYTCO</name>
<evidence type="ECO:0000259" key="6">
    <source>
        <dbReference type="PROSITE" id="PS50119"/>
    </source>
</evidence>